<dbReference type="Proteomes" id="UP000243793">
    <property type="component" value="Chromosome"/>
</dbReference>
<evidence type="ECO:0000313" key="1">
    <source>
        <dbReference type="EMBL" id="ART80933.1"/>
    </source>
</evidence>
<protein>
    <recommendedName>
        <fullName evidence="3">Glycosyl transferase</fullName>
    </recommendedName>
</protein>
<dbReference type="SUPFAM" id="SSF53448">
    <property type="entry name" value="Nucleotide-diphospho-sugar transferases"/>
    <property type="match status" value="1"/>
</dbReference>
<evidence type="ECO:0008006" key="3">
    <source>
        <dbReference type="Google" id="ProtNLM"/>
    </source>
</evidence>
<sequence>MKAFVVVATKGRAKETFVLLDYLQQQSLLPSYVVVIGSEESDIAGLNEHPLILSQQGELVVTTAGSCHQRNVGLDVIQQRTLELDASQWFVTFFDDDFRPATDWLAKAGEFLRADSSVMGVTGHVLADGVGTEFGISELEAQLYLNGSRACEPHWSHVDKPQELNGLYGCNMVIRGTSASHVRFDENLPLYGWQEDYDFANRSKEAGHLYVIPGCKGVHLGTSSGRTSGVKFGYSQIANPIYLAKKGTMPWHFARRMMFKNIAANIYKSLTLNKIKDYPGRLRGNLKAFGHLILNKLSPTNVLNI</sequence>
<keyword evidence="2" id="KW-1185">Reference proteome</keyword>
<evidence type="ECO:0000313" key="2">
    <source>
        <dbReference type="Proteomes" id="UP000243793"/>
    </source>
</evidence>
<dbReference type="AlphaFoldDB" id="A0A1Y0D035"/>
<dbReference type="Gene3D" id="3.90.550.10">
    <property type="entry name" value="Spore Coat Polysaccharide Biosynthesis Protein SpsA, Chain A"/>
    <property type="match status" value="1"/>
</dbReference>
<proteinExistence type="predicted"/>
<dbReference type="EMBL" id="CP021376">
    <property type="protein sequence ID" value="ART80933.1"/>
    <property type="molecule type" value="Genomic_DNA"/>
</dbReference>
<dbReference type="KEGG" id="ocm:CBP12_12860"/>
<organism evidence="1 2">
    <name type="scientific">Oceanisphaera avium</name>
    <dbReference type="NCBI Taxonomy" id="1903694"/>
    <lineage>
        <taxon>Bacteria</taxon>
        <taxon>Pseudomonadati</taxon>
        <taxon>Pseudomonadota</taxon>
        <taxon>Gammaproteobacteria</taxon>
        <taxon>Aeromonadales</taxon>
        <taxon>Aeromonadaceae</taxon>
        <taxon>Oceanisphaera</taxon>
    </lineage>
</organism>
<dbReference type="RefSeq" id="WP_086965020.1">
    <property type="nucleotide sequence ID" value="NZ_CP021376.1"/>
</dbReference>
<gene>
    <name evidence="1" type="ORF">CBP12_12860</name>
</gene>
<reference evidence="2" key="1">
    <citation type="submission" date="2017-05" db="EMBL/GenBank/DDBJ databases">
        <authorList>
            <person name="Sung H."/>
        </authorList>
    </citation>
    <scope>NUCLEOTIDE SEQUENCE [LARGE SCALE GENOMIC DNA]</scope>
    <source>
        <strain evidence="2">AMac2203</strain>
    </source>
</reference>
<accession>A0A1Y0D035</accession>
<name>A0A1Y0D035_9GAMM</name>
<dbReference type="OrthoDB" id="8841719at2"/>
<dbReference type="CDD" id="cd00761">
    <property type="entry name" value="Glyco_tranf_GTA_type"/>
    <property type="match status" value="1"/>
</dbReference>
<dbReference type="InterPro" id="IPR029044">
    <property type="entry name" value="Nucleotide-diphossugar_trans"/>
</dbReference>